<dbReference type="GeneID" id="111292273"/>
<keyword evidence="5 7" id="KW-0472">Membrane</keyword>
<dbReference type="GO" id="GO:0016020">
    <property type="term" value="C:membrane"/>
    <property type="evidence" value="ECO:0007669"/>
    <property type="project" value="UniProtKB-SubCell"/>
</dbReference>
<feature type="transmembrane region" description="Helical" evidence="7">
    <location>
        <begin position="251"/>
        <end position="272"/>
    </location>
</feature>
<name>A0A6P5YJ12_DURZI</name>
<dbReference type="CDD" id="cd00333">
    <property type="entry name" value="MIP"/>
    <property type="match status" value="1"/>
</dbReference>
<evidence type="ECO:0000256" key="4">
    <source>
        <dbReference type="ARBA" id="ARBA00022989"/>
    </source>
</evidence>
<keyword evidence="2 6" id="KW-0813">Transport</keyword>
<dbReference type="Gene3D" id="1.20.1080.10">
    <property type="entry name" value="Glycerol uptake facilitator protein"/>
    <property type="match status" value="1"/>
</dbReference>
<dbReference type="PANTHER" id="PTHR45724:SF21">
    <property type="entry name" value="MAJOR INTRINSIC PROTEIN"/>
    <property type="match status" value="1"/>
</dbReference>
<dbReference type="InterPro" id="IPR034294">
    <property type="entry name" value="Aquaporin_transptr"/>
</dbReference>
<protein>
    <submittedName>
        <fullName evidence="9">Nodulin-26-like</fullName>
    </submittedName>
</protein>
<evidence type="ECO:0000256" key="3">
    <source>
        <dbReference type="ARBA" id="ARBA00022692"/>
    </source>
</evidence>
<dbReference type="GO" id="GO:0015267">
    <property type="term" value="F:channel activity"/>
    <property type="evidence" value="ECO:0007669"/>
    <property type="project" value="InterPro"/>
</dbReference>
<evidence type="ECO:0000313" key="8">
    <source>
        <dbReference type="Proteomes" id="UP000515121"/>
    </source>
</evidence>
<evidence type="ECO:0000256" key="7">
    <source>
        <dbReference type="SAM" id="Phobius"/>
    </source>
</evidence>
<feature type="transmembrane region" description="Helical" evidence="7">
    <location>
        <begin position="139"/>
        <end position="159"/>
    </location>
</feature>
<dbReference type="PROSITE" id="PS00221">
    <property type="entry name" value="MIP"/>
    <property type="match status" value="1"/>
</dbReference>
<dbReference type="NCBIfam" id="TIGR00861">
    <property type="entry name" value="MIP"/>
    <property type="match status" value="1"/>
</dbReference>
<feature type="transmembrane region" description="Helical" evidence="7">
    <location>
        <begin position="65"/>
        <end position="84"/>
    </location>
</feature>
<keyword evidence="4 7" id="KW-1133">Transmembrane helix</keyword>
<organism evidence="8 9">
    <name type="scientific">Durio zibethinus</name>
    <name type="common">Durian</name>
    <dbReference type="NCBI Taxonomy" id="66656"/>
    <lineage>
        <taxon>Eukaryota</taxon>
        <taxon>Viridiplantae</taxon>
        <taxon>Streptophyta</taxon>
        <taxon>Embryophyta</taxon>
        <taxon>Tracheophyta</taxon>
        <taxon>Spermatophyta</taxon>
        <taxon>Magnoliopsida</taxon>
        <taxon>eudicotyledons</taxon>
        <taxon>Gunneridae</taxon>
        <taxon>Pentapetalae</taxon>
        <taxon>rosids</taxon>
        <taxon>malvids</taxon>
        <taxon>Malvales</taxon>
        <taxon>Malvaceae</taxon>
        <taxon>Helicteroideae</taxon>
        <taxon>Durio</taxon>
    </lineage>
</organism>
<keyword evidence="8" id="KW-1185">Reference proteome</keyword>
<feature type="transmembrane region" description="Helical" evidence="7">
    <location>
        <begin position="209"/>
        <end position="231"/>
    </location>
</feature>
<dbReference type="Pfam" id="PF00230">
    <property type="entry name" value="MIP"/>
    <property type="match status" value="1"/>
</dbReference>
<gene>
    <name evidence="9" type="primary">LOC111292273</name>
</gene>
<evidence type="ECO:0000256" key="1">
    <source>
        <dbReference type="ARBA" id="ARBA00004141"/>
    </source>
</evidence>
<feature type="transmembrane region" description="Helical" evidence="7">
    <location>
        <begin position="90"/>
        <end position="110"/>
    </location>
</feature>
<dbReference type="OrthoDB" id="3222at2759"/>
<keyword evidence="3 6" id="KW-0812">Transmembrane</keyword>
<dbReference type="SUPFAM" id="SSF81338">
    <property type="entry name" value="Aquaporin-like"/>
    <property type="match status" value="1"/>
</dbReference>
<feature type="transmembrane region" description="Helical" evidence="7">
    <location>
        <begin position="179"/>
        <end position="197"/>
    </location>
</feature>
<evidence type="ECO:0000256" key="2">
    <source>
        <dbReference type="ARBA" id="ARBA00022448"/>
    </source>
</evidence>
<dbReference type="InterPro" id="IPR022357">
    <property type="entry name" value="MIP_CS"/>
</dbReference>
<dbReference type="InterPro" id="IPR000425">
    <property type="entry name" value="MIP"/>
</dbReference>
<dbReference type="AlphaFoldDB" id="A0A6P5YJ12"/>
<proteinExistence type="inferred from homology"/>
<evidence type="ECO:0000256" key="5">
    <source>
        <dbReference type="ARBA" id="ARBA00023136"/>
    </source>
</evidence>
<evidence type="ECO:0000256" key="6">
    <source>
        <dbReference type="RuleBase" id="RU000477"/>
    </source>
</evidence>
<sequence>MANTPSITEELSPKLSPVKISTMEEVSPKLPLPTKYSIMEEVKANRSRGFSINNDIPPTTLQKTVAELVGTYFLIFAGCGAALVNKVQTLTIVGIALVWGLVLMAAIYALGHISGAHFNPAVTLALATARKFSWKLVPMYLLSQLLGATLASLTLRGLFRDQGDIQATMTQYTDSTSDLEAIIWEFIITFLLMFNICAVATDHRATKDLAGVAIGATVLFNIIIAGPITGASMNPARSLGPAVVSGVYKNLWVFIVAPILGAMTATLVYSILRVPKPYKPEESTESMYNELYIHPEV</sequence>
<reference evidence="9" key="1">
    <citation type="submission" date="2025-08" db="UniProtKB">
        <authorList>
            <consortium name="RefSeq"/>
        </authorList>
    </citation>
    <scope>IDENTIFICATION</scope>
    <source>
        <tissue evidence="9">Fruit stalk</tissue>
    </source>
</reference>
<dbReference type="PANTHER" id="PTHR45724">
    <property type="entry name" value="AQUAPORIN NIP2-1"/>
    <property type="match status" value="1"/>
</dbReference>
<accession>A0A6P5YJ12</accession>
<evidence type="ECO:0000313" key="9">
    <source>
        <dbReference type="RefSeq" id="XP_022740332.1"/>
    </source>
</evidence>
<comment type="subcellular location">
    <subcellularLocation>
        <location evidence="1">Membrane</location>
        <topology evidence="1">Multi-pass membrane protein</topology>
    </subcellularLocation>
</comment>
<dbReference type="RefSeq" id="XP_022740332.1">
    <property type="nucleotide sequence ID" value="XM_022884597.1"/>
</dbReference>
<dbReference type="InterPro" id="IPR023271">
    <property type="entry name" value="Aquaporin-like"/>
</dbReference>
<dbReference type="PRINTS" id="PR00783">
    <property type="entry name" value="MINTRINSICP"/>
</dbReference>
<dbReference type="Proteomes" id="UP000515121">
    <property type="component" value="Unplaced"/>
</dbReference>
<comment type="similarity">
    <text evidence="6">Belongs to the MIP/aquaporin (TC 1.A.8) family.</text>
</comment>
<dbReference type="KEGG" id="dzi:111292273"/>